<dbReference type="RefSeq" id="WP_028728328.1">
    <property type="nucleotide sequence ID" value="NZ_AUAE01000029.1"/>
</dbReference>
<dbReference type="Gene3D" id="2.60.120.1440">
    <property type="match status" value="1"/>
</dbReference>
<dbReference type="EMBL" id="AQHW01000017">
    <property type="protein sequence ID" value="KKB54245.1"/>
    <property type="molecule type" value="Genomic_DNA"/>
</dbReference>
<dbReference type="Gene3D" id="3.55.50.30">
    <property type="match status" value="1"/>
</dbReference>
<evidence type="ECO:0000259" key="2">
    <source>
        <dbReference type="Pfam" id="PF04773"/>
    </source>
</evidence>
<reference evidence="4 5" key="1">
    <citation type="submission" date="2013-04" db="EMBL/GenBank/DDBJ databases">
        <title>The Genome Sequence of Parabacteroides gordonii DSM 23371.</title>
        <authorList>
            <consortium name="The Broad Institute Genomics Platform"/>
            <person name="Earl A."/>
            <person name="Ward D."/>
            <person name="Feldgarden M."/>
            <person name="Gevers D."/>
            <person name="Martens E."/>
            <person name="Sakamoto M."/>
            <person name="Benno Y."/>
            <person name="Suzuki N."/>
            <person name="Matsunaga N."/>
            <person name="Koshihara K."/>
            <person name="Seki M."/>
            <person name="Komiya H."/>
            <person name="Walker B."/>
            <person name="Young S."/>
            <person name="Zeng Q."/>
            <person name="Gargeya S."/>
            <person name="Fitzgerald M."/>
            <person name="Haas B."/>
            <person name="Abouelleil A."/>
            <person name="Allen A.W."/>
            <person name="Alvarado L."/>
            <person name="Arachchi H.M."/>
            <person name="Berlin A.M."/>
            <person name="Chapman S.B."/>
            <person name="Gainer-Dewar J."/>
            <person name="Goldberg J."/>
            <person name="Griggs A."/>
            <person name="Gujja S."/>
            <person name="Hansen M."/>
            <person name="Howarth C."/>
            <person name="Imamovic A."/>
            <person name="Ireland A."/>
            <person name="Larimer J."/>
            <person name="McCowan C."/>
            <person name="Murphy C."/>
            <person name="Pearson M."/>
            <person name="Poon T.W."/>
            <person name="Priest M."/>
            <person name="Roberts A."/>
            <person name="Saif S."/>
            <person name="Shea T."/>
            <person name="Sisk P."/>
            <person name="Sykes S."/>
            <person name="Wortman J."/>
            <person name="Nusbaum C."/>
            <person name="Birren B."/>
        </authorList>
    </citation>
    <scope>NUCLEOTIDE SEQUENCE [LARGE SCALE GENOMIC DNA]</scope>
    <source>
        <strain evidence="4 5">MS-1</strain>
    </source>
</reference>
<dbReference type="Pfam" id="PF04773">
    <property type="entry name" value="FecR"/>
    <property type="match status" value="1"/>
</dbReference>
<keyword evidence="1" id="KW-0472">Membrane</keyword>
<dbReference type="Pfam" id="PF16344">
    <property type="entry name" value="FecR_C"/>
    <property type="match status" value="1"/>
</dbReference>
<dbReference type="PATRIC" id="fig|1203610.3.peg.3902"/>
<dbReference type="Proteomes" id="UP000033035">
    <property type="component" value="Unassembled WGS sequence"/>
</dbReference>
<name>A0A0F5J9Q3_9BACT</name>
<organism evidence="4 5">
    <name type="scientific">Parabacteroides gordonii MS-1 = DSM 23371</name>
    <dbReference type="NCBI Taxonomy" id="1203610"/>
    <lineage>
        <taxon>Bacteria</taxon>
        <taxon>Pseudomonadati</taxon>
        <taxon>Bacteroidota</taxon>
        <taxon>Bacteroidia</taxon>
        <taxon>Bacteroidales</taxon>
        <taxon>Tannerellaceae</taxon>
        <taxon>Parabacteroides</taxon>
    </lineage>
</organism>
<dbReference type="STRING" id="1203610.HMPREF1536_03827"/>
<dbReference type="InterPro" id="IPR032508">
    <property type="entry name" value="FecR_C"/>
</dbReference>
<dbReference type="PANTHER" id="PTHR30273:SF2">
    <property type="entry name" value="PROTEIN FECR"/>
    <property type="match status" value="1"/>
</dbReference>
<keyword evidence="5" id="KW-1185">Reference proteome</keyword>
<evidence type="ECO:0000313" key="5">
    <source>
        <dbReference type="Proteomes" id="UP000033035"/>
    </source>
</evidence>
<protein>
    <recommendedName>
        <fullName evidence="6">FecR protein domain-containing protein</fullName>
    </recommendedName>
</protein>
<sequence length="321" mass="36741">MEKNNIAIIIKRFLSGHFPEKTEERVQRWIIADENTKEKEAASLEYWNELNTEINSDTYSALKRVNQRIGYTKSQTAYIPYHQKLLRIAAVLIPLFIMAGGYLYYTRDKLIEISVAYGETRHLFLPDSSEIWINSGSSIKYPKVFTDDQRQIYLKGEAYFSVKKNPAKPFIVKTEPLSVKVLGTKFNVKAYPGDENVTTTLTSGKVEVSTPLQESQILRPNEQLTYNINTSAMNIEQVLPVETDAWLVGQILFINSSFNEIKQTLERHFNVTIDDKTAISASRSYTVKFLKGETLTEILDVLKDVVGFTYRQQGEKIVLSK</sequence>
<dbReference type="AlphaFoldDB" id="A0A0F5J9Q3"/>
<evidence type="ECO:0000256" key="1">
    <source>
        <dbReference type="SAM" id="Phobius"/>
    </source>
</evidence>
<feature type="transmembrane region" description="Helical" evidence="1">
    <location>
        <begin position="85"/>
        <end position="105"/>
    </location>
</feature>
<evidence type="ECO:0000259" key="3">
    <source>
        <dbReference type="Pfam" id="PF16344"/>
    </source>
</evidence>
<dbReference type="PANTHER" id="PTHR30273">
    <property type="entry name" value="PERIPLASMIC SIGNAL SENSOR AND SIGMA FACTOR ACTIVATOR FECR-RELATED"/>
    <property type="match status" value="1"/>
</dbReference>
<dbReference type="HOGENOM" id="CLU_050192_2_2_10"/>
<evidence type="ECO:0008006" key="6">
    <source>
        <dbReference type="Google" id="ProtNLM"/>
    </source>
</evidence>
<dbReference type="FunFam" id="2.60.120.1440:FF:000001">
    <property type="entry name" value="Putative anti-sigma factor"/>
    <property type="match status" value="1"/>
</dbReference>
<feature type="domain" description="Protein FecR C-terminal" evidence="3">
    <location>
        <begin position="251"/>
        <end position="318"/>
    </location>
</feature>
<evidence type="ECO:0000313" key="4">
    <source>
        <dbReference type="EMBL" id="KKB54245.1"/>
    </source>
</evidence>
<comment type="caution">
    <text evidence="4">The sequence shown here is derived from an EMBL/GenBank/DDBJ whole genome shotgun (WGS) entry which is preliminary data.</text>
</comment>
<keyword evidence="1" id="KW-1133">Transmembrane helix</keyword>
<dbReference type="GO" id="GO:0016989">
    <property type="term" value="F:sigma factor antagonist activity"/>
    <property type="evidence" value="ECO:0007669"/>
    <property type="project" value="TreeGrafter"/>
</dbReference>
<feature type="domain" description="FecR protein" evidence="2">
    <location>
        <begin position="113"/>
        <end position="207"/>
    </location>
</feature>
<accession>A0A0F5J9Q3</accession>
<gene>
    <name evidence="4" type="ORF">HMPREF1536_03827</name>
</gene>
<dbReference type="InterPro" id="IPR006860">
    <property type="entry name" value="FecR"/>
</dbReference>
<proteinExistence type="predicted"/>
<dbReference type="InterPro" id="IPR012373">
    <property type="entry name" value="Ferrdict_sens_TM"/>
</dbReference>
<dbReference type="PIRSF" id="PIRSF018266">
    <property type="entry name" value="FecR"/>
    <property type="match status" value="1"/>
</dbReference>
<keyword evidence="1" id="KW-0812">Transmembrane</keyword>